<dbReference type="InterPro" id="IPR006026">
    <property type="entry name" value="Peptidase_Metallo"/>
</dbReference>
<evidence type="ECO:0000259" key="17">
    <source>
        <dbReference type="SMART" id="SM00235"/>
    </source>
</evidence>
<feature type="compositionally biased region" description="Polar residues" evidence="15">
    <location>
        <begin position="331"/>
        <end position="346"/>
    </location>
</feature>
<keyword evidence="8 13" id="KW-0862">Zinc</keyword>
<keyword evidence="6 16" id="KW-0732">Signal</keyword>
<evidence type="ECO:0000256" key="12">
    <source>
        <dbReference type="PIRSR" id="PIRSR621190-1"/>
    </source>
</evidence>
<evidence type="ECO:0000256" key="10">
    <source>
        <dbReference type="ARBA" id="ARBA00023145"/>
    </source>
</evidence>
<dbReference type="Gene3D" id="3.40.390.10">
    <property type="entry name" value="Collagenase (Catalytic Domain)"/>
    <property type="match status" value="1"/>
</dbReference>
<dbReference type="STRING" id="3708.A0A078FT21"/>
<evidence type="ECO:0000256" key="9">
    <source>
        <dbReference type="ARBA" id="ARBA00023049"/>
    </source>
</evidence>
<keyword evidence="9" id="KW-0482">Metalloprotease</keyword>
<dbReference type="SUPFAM" id="SSF47090">
    <property type="entry name" value="PGBD-like"/>
    <property type="match status" value="1"/>
</dbReference>
<keyword evidence="11" id="KW-0325">Glycoprotein</keyword>
<keyword evidence="3" id="KW-0336">GPI-anchor</keyword>
<comment type="cofactor">
    <cofactor evidence="13">
        <name>Zn(2+)</name>
        <dbReference type="ChEBI" id="CHEBI:29105"/>
    </cofactor>
    <text evidence="13">Binds 2 Zn(2+) ions per subunit.</text>
</comment>
<name>A0A078FT21_BRANA</name>
<dbReference type="Proteomes" id="UP001295469">
    <property type="component" value="Chromosome A09"/>
</dbReference>
<keyword evidence="3" id="KW-0449">Lipoprotein</keyword>
<evidence type="ECO:0000313" key="20">
    <source>
        <dbReference type="Proteomes" id="UP000028999"/>
    </source>
</evidence>
<comment type="subcellular location">
    <subcellularLocation>
        <location evidence="1">Cell membrane</location>
        <topology evidence="1">Lipid-anchor</topology>
        <topology evidence="1">GPI-anchor</topology>
        <orientation evidence="1">Extracellular side</orientation>
    </subcellularLocation>
</comment>
<dbReference type="InterPro" id="IPR036365">
    <property type="entry name" value="PGBD-like_sf"/>
</dbReference>
<dbReference type="KEGG" id="bna:106367594"/>
<dbReference type="CDD" id="cd04278">
    <property type="entry name" value="ZnMc_MMP"/>
    <property type="match status" value="1"/>
</dbReference>
<feature type="binding site" evidence="13">
    <location>
        <position position="305"/>
    </location>
    <ligand>
        <name>Zn(2+)</name>
        <dbReference type="ChEBI" id="CHEBI:29105"/>
        <label>2</label>
        <note>catalytic</note>
    </ligand>
</feature>
<dbReference type="OrthoDB" id="406838at2759"/>
<protein>
    <submittedName>
        <fullName evidence="18">(rape) hypothetical protein</fullName>
    </submittedName>
    <submittedName>
        <fullName evidence="19">BnaA09g29750D protein</fullName>
    </submittedName>
</protein>
<dbReference type="GO" id="GO:0005886">
    <property type="term" value="C:plasma membrane"/>
    <property type="evidence" value="ECO:0007669"/>
    <property type="project" value="UniProtKB-SubCell"/>
</dbReference>
<gene>
    <name evidence="19" type="primary">BnaA09g29750D</name>
    <name evidence="18" type="ORF">DARMORV10_A09P40750.1</name>
    <name evidence="19" type="ORF">GSBRNA2T00090704001</name>
</gene>
<keyword evidence="10" id="KW-0865">Zymogen</keyword>
<keyword evidence="13" id="KW-0106">Calcium</keyword>
<feature type="binding site" evidence="13">
    <location>
        <position position="297"/>
    </location>
    <ligand>
        <name>Zn(2+)</name>
        <dbReference type="ChEBI" id="CHEBI:29105"/>
        <label>2</label>
        <note>catalytic</note>
    </ligand>
</feature>
<feature type="binding site" evidence="13">
    <location>
        <position position="238"/>
    </location>
    <ligand>
        <name>Ca(2+)</name>
        <dbReference type="ChEBI" id="CHEBI:29108"/>
        <label>3</label>
    </ligand>
</feature>
<dbReference type="EMBL" id="LK032061">
    <property type="protein sequence ID" value="CDY16241.1"/>
    <property type="molecule type" value="Genomic_DNA"/>
</dbReference>
<dbReference type="GO" id="GO:0031012">
    <property type="term" value="C:extracellular matrix"/>
    <property type="evidence" value="ECO:0007669"/>
    <property type="project" value="InterPro"/>
</dbReference>
<dbReference type="MEROPS" id="M10.A05"/>
<organism evidence="19 20">
    <name type="scientific">Brassica napus</name>
    <name type="common">Rape</name>
    <dbReference type="NCBI Taxonomy" id="3708"/>
    <lineage>
        <taxon>Eukaryota</taxon>
        <taxon>Viridiplantae</taxon>
        <taxon>Streptophyta</taxon>
        <taxon>Embryophyta</taxon>
        <taxon>Tracheophyta</taxon>
        <taxon>Spermatophyta</taxon>
        <taxon>Magnoliopsida</taxon>
        <taxon>eudicotyledons</taxon>
        <taxon>Gunneridae</taxon>
        <taxon>Pentapetalae</taxon>
        <taxon>rosids</taxon>
        <taxon>malvids</taxon>
        <taxon>Brassicales</taxon>
        <taxon>Brassicaceae</taxon>
        <taxon>Brassiceae</taxon>
        <taxon>Brassica</taxon>
    </lineage>
</organism>
<dbReference type="PROSITE" id="PS00546">
    <property type="entry name" value="CYSTEINE_SWITCH"/>
    <property type="match status" value="1"/>
</dbReference>
<evidence type="ECO:0000313" key="19">
    <source>
        <dbReference type="EMBL" id="CDY16241.1"/>
    </source>
</evidence>
<keyword evidence="7" id="KW-0378">Hydrolase</keyword>
<dbReference type="InterPro" id="IPR024079">
    <property type="entry name" value="MetalloPept_cat_dom_sf"/>
</dbReference>
<dbReference type="PANTHER" id="PTHR10201">
    <property type="entry name" value="MATRIX METALLOPROTEINASE"/>
    <property type="match status" value="1"/>
</dbReference>
<evidence type="ECO:0000256" key="15">
    <source>
        <dbReference type="SAM" id="MobiDB-lite"/>
    </source>
</evidence>
<keyword evidence="3" id="KW-0472">Membrane</keyword>
<evidence type="ECO:0000256" key="14">
    <source>
        <dbReference type="PIRSR" id="PIRSR621190-5"/>
    </source>
</evidence>
<evidence type="ECO:0000256" key="13">
    <source>
        <dbReference type="PIRSR" id="PIRSR621190-2"/>
    </source>
</evidence>
<reference evidence="19" key="2">
    <citation type="submission" date="2014-06" db="EMBL/GenBank/DDBJ databases">
        <authorList>
            <person name="Genoscope - CEA"/>
        </authorList>
    </citation>
    <scope>NUCLEOTIDE SEQUENCE</scope>
</reference>
<keyword evidence="4" id="KW-0645">Protease</keyword>
<dbReference type="InterPro" id="IPR001818">
    <property type="entry name" value="Pept_M10_metallopeptidase"/>
</dbReference>
<dbReference type="SUPFAM" id="SSF55486">
    <property type="entry name" value="Metalloproteases ('zincins'), catalytic domain"/>
    <property type="match status" value="1"/>
</dbReference>
<evidence type="ECO:0000256" key="2">
    <source>
        <dbReference type="ARBA" id="ARBA00009614"/>
    </source>
</evidence>
<dbReference type="PANTHER" id="PTHR10201:SF263">
    <property type="entry name" value="METALLOENDOPROTEINASE 3-MMP"/>
    <property type="match status" value="1"/>
</dbReference>
<dbReference type="InterPro" id="IPR021190">
    <property type="entry name" value="Pept_M10A"/>
</dbReference>
<feature type="binding site" evidence="13">
    <location>
        <position position="287"/>
    </location>
    <ligand>
        <name>Zn(2+)</name>
        <dbReference type="ChEBI" id="CHEBI:29105"/>
        <label>2</label>
        <note>catalytic</note>
    </ligand>
</feature>
<feature type="domain" description="Peptidase metallopeptidase" evidence="17">
    <location>
        <begin position="166"/>
        <end position="332"/>
    </location>
</feature>
<dbReference type="InterPro" id="IPR033739">
    <property type="entry name" value="M10A_MMP"/>
</dbReference>
<keyword evidence="20" id="KW-1185">Reference proteome</keyword>
<dbReference type="GO" id="GO:0030198">
    <property type="term" value="P:extracellular matrix organization"/>
    <property type="evidence" value="ECO:0000318"/>
    <property type="project" value="GO_Central"/>
</dbReference>
<feature type="binding site" description="in inhibited form" evidence="13">
    <location>
        <position position="122"/>
    </location>
    <ligand>
        <name>Zn(2+)</name>
        <dbReference type="ChEBI" id="CHEBI:29105"/>
        <label>2</label>
        <note>catalytic</note>
    </ligand>
</feature>
<feature type="short sequence motif" description="Cysteine switch" evidence="14">
    <location>
        <begin position="120"/>
        <end position="127"/>
    </location>
</feature>
<accession>A0A078FT21</accession>
<dbReference type="GO" id="GO:0098552">
    <property type="term" value="C:side of membrane"/>
    <property type="evidence" value="ECO:0007669"/>
    <property type="project" value="UniProtKB-KW"/>
</dbReference>
<evidence type="ECO:0000313" key="18">
    <source>
        <dbReference type="EMBL" id="CAF2045765.1"/>
    </source>
</evidence>
<dbReference type="GO" id="GO:0004222">
    <property type="term" value="F:metalloendopeptidase activity"/>
    <property type="evidence" value="ECO:0000318"/>
    <property type="project" value="GO_Central"/>
</dbReference>
<evidence type="ECO:0000256" key="16">
    <source>
        <dbReference type="SAM" id="SignalP"/>
    </source>
</evidence>
<reference evidence="18" key="3">
    <citation type="submission" date="2021-01" db="EMBL/GenBank/DDBJ databases">
        <authorList>
            <consortium name="Genoscope - CEA"/>
            <person name="William W."/>
        </authorList>
    </citation>
    <scope>NUCLEOTIDE SEQUENCE</scope>
</reference>
<feature type="chain" id="PRO_5040560831" evidence="16">
    <location>
        <begin position="22"/>
        <end position="384"/>
    </location>
</feature>
<dbReference type="PRINTS" id="PR00138">
    <property type="entry name" value="MATRIXIN"/>
</dbReference>
<dbReference type="InterPro" id="IPR002477">
    <property type="entry name" value="Peptidoglycan-bd-like"/>
</dbReference>
<feature type="binding site" evidence="13">
    <location>
        <position position="230"/>
    </location>
    <ligand>
        <name>Zn(2+)</name>
        <dbReference type="ChEBI" id="CHEBI:29105"/>
        <label>1</label>
    </ligand>
</feature>
<dbReference type="InterPro" id="IPR021158">
    <property type="entry name" value="Pept_M10A_Zn_BS"/>
</dbReference>
<dbReference type="SMART" id="SM00235">
    <property type="entry name" value="ZnMc"/>
    <property type="match status" value="1"/>
</dbReference>
<feature type="binding site" evidence="13">
    <location>
        <position position="255"/>
    </location>
    <ligand>
        <name>Zn(2+)</name>
        <dbReference type="ChEBI" id="CHEBI:29105"/>
        <label>1</label>
    </ligand>
</feature>
<dbReference type="GO" id="GO:0006508">
    <property type="term" value="P:proteolysis"/>
    <property type="evidence" value="ECO:0007669"/>
    <property type="project" value="UniProtKB-KW"/>
</dbReference>
<evidence type="ECO:0000256" key="8">
    <source>
        <dbReference type="ARBA" id="ARBA00022833"/>
    </source>
</evidence>
<feature type="binding site" evidence="13">
    <location>
        <position position="291"/>
    </location>
    <ligand>
        <name>Zn(2+)</name>
        <dbReference type="ChEBI" id="CHEBI:29105"/>
        <label>2</label>
        <note>catalytic</note>
    </ligand>
</feature>
<dbReference type="Pfam" id="PF01471">
    <property type="entry name" value="PG_binding_1"/>
    <property type="match status" value="1"/>
</dbReference>
<feature type="active site" evidence="12">
    <location>
        <position position="288"/>
    </location>
</feature>
<dbReference type="Gramene" id="CDY16241">
    <property type="protein sequence ID" value="CDY16241"/>
    <property type="gene ID" value="GSBRNA2T00090704001"/>
</dbReference>
<feature type="region of interest" description="Disordered" evidence="15">
    <location>
        <begin position="331"/>
        <end position="360"/>
    </location>
</feature>
<feature type="binding site" evidence="13">
    <location>
        <position position="220"/>
    </location>
    <ligand>
        <name>Ca(2+)</name>
        <dbReference type="ChEBI" id="CHEBI:29108"/>
        <label>2</label>
    </ligand>
</feature>
<sequence length="384" mass="42542">MIRFCVFGAFLLYLVASPVSAGFYPNGSAIPPDLRRNITDNAWNAFLNFTGCHAGMKVDGLYKIKQYFQHFGYIPLTLPGNFTDDFDDILKSAVEMYQRNFKLNITGELDELTLQHVVIPRCGVPDVVNGTSTMLSGGGRRRTYEVSFSGRSQRFHAVKRYSFFPGEPRWPERRRNLTYAFEPQNALTEEVKSVFSRAFVRWAEVIPLTFRRVESFSTSDISIGFYTGEHGDREPFDGFMGTLAHAFSPPNGHFHLDSAENWIVSGEGGDGFLTERAAVDLESVAVHEIGHLLGLGHSSVQDSIMFPTITTGRRKVDLHSDDVEGVQYLYGSNPNFNGSRTPTPATEQRDTGSGNSGAAGRIDGSSSVLTSLLMSTVGLLMYIL</sequence>
<feature type="binding site" evidence="13">
    <location>
        <position position="260"/>
    </location>
    <ligand>
        <name>Ca(2+)</name>
        <dbReference type="ChEBI" id="CHEBI:29108"/>
        <label>1</label>
    </ligand>
</feature>
<dbReference type="AlphaFoldDB" id="A0A078FT21"/>
<evidence type="ECO:0000256" key="6">
    <source>
        <dbReference type="ARBA" id="ARBA00022729"/>
    </source>
</evidence>
<comment type="similarity">
    <text evidence="2">Belongs to the peptidase M10A family. Matrix metalloproteinases (MMPs) subfamily.</text>
</comment>
<dbReference type="PaxDb" id="3708-A0A078FT21"/>
<feature type="binding site" evidence="13">
    <location>
        <position position="257"/>
    </location>
    <ligand>
        <name>Ca(2+)</name>
        <dbReference type="ChEBI" id="CHEBI:29108"/>
        <label>3</label>
    </ligand>
</feature>
<keyword evidence="5 13" id="KW-0479">Metal-binding</keyword>
<dbReference type="Proteomes" id="UP000028999">
    <property type="component" value="Unassembled WGS sequence"/>
</dbReference>
<dbReference type="GO" id="GO:0030574">
    <property type="term" value="P:collagen catabolic process"/>
    <property type="evidence" value="ECO:0000318"/>
    <property type="project" value="GO_Central"/>
</dbReference>
<comment type="cofactor">
    <cofactor evidence="13">
        <name>Ca(2+)</name>
        <dbReference type="ChEBI" id="CHEBI:29108"/>
    </cofactor>
    <text evidence="13">Can bind about 5 Ca(2+) ions per subunit.</text>
</comment>
<evidence type="ECO:0000256" key="1">
    <source>
        <dbReference type="ARBA" id="ARBA00004471"/>
    </source>
</evidence>
<feature type="binding site" evidence="13">
    <location>
        <position position="245"/>
    </location>
    <ligand>
        <name>Zn(2+)</name>
        <dbReference type="ChEBI" id="CHEBI:29105"/>
        <label>1</label>
    </ligand>
</feature>
<feature type="binding site" evidence="13">
    <location>
        <position position="237"/>
    </location>
    <ligand>
        <name>Ca(2+)</name>
        <dbReference type="ChEBI" id="CHEBI:29108"/>
        <label>3</label>
    </ligand>
</feature>
<feature type="binding site" evidence="13">
    <location>
        <position position="232"/>
    </location>
    <ligand>
        <name>Zn(2+)</name>
        <dbReference type="ChEBI" id="CHEBI:29105"/>
        <label>1</label>
    </ligand>
</feature>
<dbReference type="SMR" id="A0A078FT21"/>
<reference evidence="19 20" key="1">
    <citation type="journal article" date="2014" name="Science">
        <title>Plant genetics. Early allopolyploid evolution in the post-Neolithic Brassica napus oilseed genome.</title>
        <authorList>
            <person name="Chalhoub B."/>
            <person name="Denoeud F."/>
            <person name="Liu S."/>
            <person name="Parkin I.A."/>
            <person name="Tang H."/>
            <person name="Wang X."/>
            <person name="Chiquet J."/>
            <person name="Belcram H."/>
            <person name="Tong C."/>
            <person name="Samans B."/>
            <person name="Correa M."/>
            <person name="Da Silva C."/>
            <person name="Just J."/>
            <person name="Falentin C."/>
            <person name="Koh C.S."/>
            <person name="Le Clainche I."/>
            <person name="Bernard M."/>
            <person name="Bento P."/>
            <person name="Noel B."/>
            <person name="Labadie K."/>
            <person name="Alberti A."/>
            <person name="Charles M."/>
            <person name="Arnaud D."/>
            <person name="Guo H."/>
            <person name="Daviaud C."/>
            <person name="Alamery S."/>
            <person name="Jabbari K."/>
            <person name="Zhao M."/>
            <person name="Edger P.P."/>
            <person name="Chelaifa H."/>
            <person name="Tack D."/>
            <person name="Lassalle G."/>
            <person name="Mestiri I."/>
            <person name="Schnel N."/>
            <person name="Le Paslier M.C."/>
            <person name="Fan G."/>
            <person name="Renault V."/>
            <person name="Bayer P.E."/>
            <person name="Golicz A.A."/>
            <person name="Manoli S."/>
            <person name="Lee T.H."/>
            <person name="Thi V.H."/>
            <person name="Chalabi S."/>
            <person name="Hu Q."/>
            <person name="Fan C."/>
            <person name="Tollenaere R."/>
            <person name="Lu Y."/>
            <person name="Battail C."/>
            <person name="Shen J."/>
            <person name="Sidebottom C.H."/>
            <person name="Wang X."/>
            <person name="Canaguier A."/>
            <person name="Chauveau A."/>
            <person name="Berard A."/>
            <person name="Deniot G."/>
            <person name="Guan M."/>
            <person name="Liu Z."/>
            <person name="Sun F."/>
            <person name="Lim Y.P."/>
            <person name="Lyons E."/>
            <person name="Town C.D."/>
            <person name="Bancroft I."/>
            <person name="Wang X."/>
            <person name="Meng J."/>
            <person name="Ma J."/>
            <person name="Pires J.C."/>
            <person name="King G.J."/>
            <person name="Brunel D."/>
            <person name="Delourme R."/>
            <person name="Renard M."/>
            <person name="Aury J.M."/>
            <person name="Adams K.L."/>
            <person name="Batley J."/>
            <person name="Snowdon R.J."/>
            <person name="Tost J."/>
            <person name="Edwards D."/>
            <person name="Zhou Y."/>
            <person name="Hua W."/>
            <person name="Sharpe A.G."/>
            <person name="Paterson A.H."/>
            <person name="Guan C."/>
            <person name="Wincker P."/>
        </authorList>
    </citation>
    <scope>NUCLEOTIDE SEQUENCE [LARGE SCALE GENOMIC DNA]</scope>
    <source>
        <strain evidence="20">cv. Darmor-bzh</strain>
    </source>
</reference>
<dbReference type="Pfam" id="PF00413">
    <property type="entry name" value="Peptidase_M10"/>
    <property type="match status" value="1"/>
</dbReference>
<proteinExistence type="inferred from homology"/>
<feature type="signal peptide" evidence="16">
    <location>
        <begin position="1"/>
        <end position="21"/>
    </location>
</feature>
<dbReference type="GO" id="GO:0008270">
    <property type="term" value="F:zinc ion binding"/>
    <property type="evidence" value="ECO:0007669"/>
    <property type="project" value="InterPro"/>
</dbReference>
<dbReference type="FunFam" id="3.40.390.10:FF:000018">
    <property type="entry name" value="Metalloendoproteinase 1"/>
    <property type="match status" value="1"/>
</dbReference>
<evidence type="ECO:0000256" key="3">
    <source>
        <dbReference type="ARBA" id="ARBA00022622"/>
    </source>
</evidence>
<dbReference type="OMA" id="GPRWPPF"/>
<evidence type="ECO:0000256" key="7">
    <source>
        <dbReference type="ARBA" id="ARBA00022801"/>
    </source>
</evidence>
<evidence type="ECO:0000256" key="5">
    <source>
        <dbReference type="ARBA" id="ARBA00022723"/>
    </source>
</evidence>
<dbReference type="EMBL" id="HG994363">
    <property type="protein sequence ID" value="CAF2045765.1"/>
    <property type="molecule type" value="Genomic_DNA"/>
</dbReference>
<feature type="binding site" evidence="13">
    <location>
        <position position="260"/>
    </location>
    <ligand>
        <name>Ca(2+)</name>
        <dbReference type="ChEBI" id="CHEBI:29108"/>
        <label>3</label>
    </ligand>
</feature>
<evidence type="ECO:0000256" key="11">
    <source>
        <dbReference type="ARBA" id="ARBA00023180"/>
    </source>
</evidence>
<evidence type="ECO:0000256" key="4">
    <source>
        <dbReference type="ARBA" id="ARBA00022670"/>
    </source>
</evidence>